<gene>
    <name evidence="1" type="ORF">I41_16380</name>
</gene>
<dbReference type="KEGG" id="llh:I41_16380"/>
<dbReference type="Proteomes" id="UP000317909">
    <property type="component" value="Chromosome"/>
</dbReference>
<evidence type="ECO:0000313" key="2">
    <source>
        <dbReference type="Proteomes" id="UP000317909"/>
    </source>
</evidence>
<sequence length="68" mass="7554">MSHNKSKRQLSHIGRNNRSVWIQPAYLVTAKNGIRIVATAAAETRAEALQIAEAFALEHKADQIIDQT</sequence>
<evidence type="ECO:0000313" key="1">
    <source>
        <dbReference type="EMBL" id="QDT72460.1"/>
    </source>
</evidence>
<dbReference type="AlphaFoldDB" id="A0A517TVR5"/>
<proteinExistence type="predicted"/>
<dbReference type="RefSeq" id="WP_145432029.1">
    <property type="nucleotide sequence ID" value="NZ_CP036339.1"/>
</dbReference>
<keyword evidence="2" id="KW-1185">Reference proteome</keyword>
<protein>
    <submittedName>
        <fullName evidence="1">Uncharacterized protein</fullName>
    </submittedName>
</protein>
<reference evidence="1 2" key="1">
    <citation type="submission" date="2019-02" db="EMBL/GenBank/DDBJ databases">
        <title>Deep-cultivation of Planctomycetes and their phenomic and genomic characterization uncovers novel biology.</title>
        <authorList>
            <person name="Wiegand S."/>
            <person name="Jogler M."/>
            <person name="Boedeker C."/>
            <person name="Pinto D."/>
            <person name="Vollmers J."/>
            <person name="Rivas-Marin E."/>
            <person name="Kohn T."/>
            <person name="Peeters S.H."/>
            <person name="Heuer A."/>
            <person name="Rast P."/>
            <person name="Oberbeckmann S."/>
            <person name="Bunk B."/>
            <person name="Jeske O."/>
            <person name="Meyerdierks A."/>
            <person name="Storesund J.E."/>
            <person name="Kallscheuer N."/>
            <person name="Luecker S."/>
            <person name="Lage O.M."/>
            <person name="Pohl T."/>
            <person name="Merkel B.J."/>
            <person name="Hornburger P."/>
            <person name="Mueller R.-W."/>
            <person name="Bruemmer F."/>
            <person name="Labrenz M."/>
            <person name="Spormann A.M."/>
            <person name="Op den Camp H."/>
            <person name="Overmann J."/>
            <person name="Amann R."/>
            <person name="Jetten M.S.M."/>
            <person name="Mascher T."/>
            <person name="Medema M.H."/>
            <person name="Devos D.P."/>
            <person name="Kaster A.-K."/>
            <person name="Ovreas L."/>
            <person name="Rohde M."/>
            <person name="Galperin M.Y."/>
            <person name="Jogler C."/>
        </authorList>
    </citation>
    <scope>NUCLEOTIDE SEQUENCE [LARGE SCALE GENOMIC DNA]</scope>
    <source>
        <strain evidence="1 2">I41</strain>
    </source>
</reference>
<organism evidence="1 2">
    <name type="scientific">Lacipirellula limnantheis</name>
    <dbReference type="NCBI Taxonomy" id="2528024"/>
    <lineage>
        <taxon>Bacteria</taxon>
        <taxon>Pseudomonadati</taxon>
        <taxon>Planctomycetota</taxon>
        <taxon>Planctomycetia</taxon>
        <taxon>Pirellulales</taxon>
        <taxon>Lacipirellulaceae</taxon>
        <taxon>Lacipirellula</taxon>
    </lineage>
</organism>
<accession>A0A517TVR5</accession>
<name>A0A517TVR5_9BACT</name>
<dbReference type="EMBL" id="CP036339">
    <property type="protein sequence ID" value="QDT72460.1"/>
    <property type="molecule type" value="Genomic_DNA"/>
</dbReference>